<dbReference type="GO" id="GO:0022625">
    <property type="term" value="C:cytosolic large ribosomal subunit"/>
    <property type="evidence" value="ECO:0007669"/>
    <property type="project" value="TreeGrafter"/>
</dbReference>
<comment type="caution">
    <text evidence="7">The sequence shown here is derived from an EMBL/GenBank/DDBJ whole genome shotgun (WGS) entry which is preliminary data.</text>
</comment>
<dbReference type="GO" id="GO:0003735">
    <property type="term" value="F:structural constituent of ribosome"/>
    <property type="evidence" value="ECO:0007669"/>
    <property type="project" value="InterPro"/>
</dbReference>
<dbReference type="EMBL" id="PFAY01000010">
    <property type="protein sequence ID" value="PIT93166.1"/>
    <property type="molecule type" value="Genomic_DNA"/>
</dbReference>
<dbReference type="NCBIfam" id="TIGR01071">
    <property type="entry name" value="rplO_bact"/>
    <property type="match status" value="1"/>
</dbReference>
<dbReference type="GO" id="GO:0019843">
    <property type="term" value="F:rRNA binding"/>
    <property type="evidence" value="ECO:0007669"/>
    <property type="project" value="UniProtKB-UniRule"/>
</dbReference>
<evidence type="ECO:0000256" key="5">
    <source>
        <dbReference type="SAM" id="MobiDB-lite"/>
    </source>
</evidence>
<sequence length="140" mass="15094">MQTHELKPNKPGRKKAARIGRGGKRGTTAGRGTKGQKSRAGTKMRPAIRDYIQRLPKLRGYDFAILKDKPEPVTLNDLNKVEGDIVNLETLKKAGVVSKKSKTAKILNTGEVTKAFTVEQLAVSSAAKKKIEAAGGTIKA</sequence>
<keyword evidence="2 4" id="KW-0689">Ribosomal protein</keyword>
<dbReference type="InterPro" id="IPR005749">
    <property type="entry name" value="Ribosomal_uL15_bac-type"/>
</dbReference>
<organism evidence="7 8">
    <name type="scientific">Candidatus Harrisonbacteria bacterium CG10_big_fil_rev_8_21_14_0_10_38_8</name>
    <dbReference type="NCBI Taxonomy" id="1974582"/>
    <lineage>
        <taxon>Bacteria</taxon>
        <taxon>Candidatus Harrisoniibacteriota</taxon>
    </lineage>
</organism>
<dbReference type="PANTHER" id="PTHR12934">
    <property type="entry name" value="50S RIBOSOMAL PROTEIN L15"/>
    <property type="match status" value="1"/>
</dbReference>
<feature type="domain" description="Large ribosomal subunit protein uL15/eL18" evidence="6">
    <location>
        <begin position="75"/>
        <end position="138"/>
    </location>
</feature>
<dbReference type="Proteomes" id="UP000229112">
    <property type="component" value="Unassembled WGS sequence"/>
</dbReference>
<evidence type="ECO:0000256" key="2">
    <source>
        <dbReference type="ARBA" id="ARBA00022980"/>
    </source>
</evidence>
<comment type="function">
    <text evidence="4">Binds to the 23S rRNA.</text>
</comment>
<dbReference type="InterPro" id="IPR036227">
    <property type="entry name" value="Ribosomal_uL15/eL18_sf"/>
</dbReference>
<keyword evidence="4" id="KW-0699">rRNA-binding</keyword>
<accession>A0A2M6WK60</accession>
<dbReference type="Gene3D" id="3.100.10.10">
    <property type="match status" value="1"/>
</dbReference>
<evidence type="ECO:0000313" key="7">
    <source>
        <dbReference type="EMBL" id="PIT93166.1"/>
    </source>
</evidence>
<reference evidence="8" key="1">
    <citation type="submission" date="2017-09" db="EMBL/GenBank/DDBJ databases">
        <title>Depth-based differentiation of microbial function through sediment-hosted aquifers and enrichment of novel symbionts in the deep terrestrial subsurface.</title>
        <authorList>
            <person name="Probst A.J."/>
            <person name="Ladd B."/>
            <person name="Jarett J.K."/>
            <person name="Geller-Mcgrath D.E."/>
            <person name="Sieber C.M.K."/>
            <person name="Emerson J.B."/>
            <person name="Anantharaman K."/>
            <person name="Thomas B.C."/>
            <person name="Malmstrom R."/>
            <person name="Stieglmeier M."/>
            <person name="Klingl A."/>
            <person name="Woyke T."/>
            <person name="Ryan C.M."/>
            <person name="Banfield J.F."/>
        </authorList>
    </citation>
    <scope>NUCLEOTIDE SEQUENCE [LARGE SCALE GENOMIC DNA]</scope>
</reference>
<dbReference type="PANTHER" id="PTHR12934:SF11">
    <property type="entry name" value="LARGE RIBOSOMAL SUBUNIT PROTEIN UL15M"/>
    <property type="match status" value="1"/>
</dbReference>
<evidence type="ECO:0000256" key="4">
    <source>
        <dbReference type="HAMAP-Rule" id="MF_01341"/>
    </source>
</evidence>
<evidence type="ECO:0000256" key="3">
    <source>
        <dbReference type="ARBA" id="ARBA00023274"/>
    </source>
</evidence>
<dbReference type="InterPro" id="IPR030878">
    <property type="entry name" value="Ribosomal_uL15"/>
</dbReference>
<protein>
    <recommendedName>
        <fullName evidence="4">Large ribosomal subunit protein uL15</fullName>
    </recommendedName>
</protein>
<dbReference type="HAMAP" id="MF_01341">
    <property type="entry name" value="Ribosomal_uL15"/>
    <property type="match status" value="1"/>
</dbReference>
<dbReference type="SUPFAM" id="SSF52080">
    <property type="entry name" value="Ribosomal proteins L15p and L18e"/>
    <property type="match status" value="1"/>
</dbReference>
<comment type="similarity">
    <text evidence="1 4">Belongs to the universal ribosomal protein uL15 family.</text>
</comment>
<feature type="compositionally biased region" description="Basic residues" evidence="5">
    <location>
        <begin position="10"/>
        <end position="24"/>
    </location>
</feature>
<dbReference type="GO" id="GO:0006412">
    <property type="term" value="P:translation"/>
    <property type="evidence" value="ECO:0007669"/>
    <property type="project" value="UniProtKB-UniRule"/>
</dbReference>
<dbReference type="AlphaFoldDB" id="A0A2M6WK60"/>
<name>A0A2M6WK60_9BACT</name>
<evidence type="ECO:0000259" key="6">
    <source>
        <dbReference type="Pfam" id="PF00828"/>
    </source>
</evidence>
<evidence type="ECO:0000256" key="1">
    <source>
        <dbReference type="ARBA" id="ARBA00007320"/>
    </source>
</evidence>
<keyword evidence="3 4" id="KW-0687">Ribonucleoprotein</keyword>
<proteinExistence type="inferred from homology"/>
<comment type="subunit">
    <text evidence="4">Part of the 50S ribosomal subunit.</text>
</comment>
<evidence type="ECO:0000313" key="8">
    <source>
        <dbReference type="Proteomes" id="UP000229112"/>
    </source>
</evidence>
<feature type="region of interest" description="Disordered" evidence="5">
    <location>
        <begin position="1"/>
        <end position="45"/>
    </location>
</feature>
<dbReference type="InterPro" id="IPR021131">
    <property type="entry name" value="Ribosomal_uL15/eL18"/>
</dbReference>
<dbReference type="Pfam" id="PF00828">
    <property type="entry name" value="Ribosomal_L27A"/>
    <property type="match status" value="1"/>
</dbReference>
<keyword evidence="4" id="KW-0694">RNA-binding</keyword>
<gene>
    <name evidence="4 7" type="primary">rplO</name>
    <name evidence="7" type="ORF">COU06_01285</name>
</gene>